<feature type="region of interest" description="Disordered" evidence="4">
    <location>
        <begin position="202"/>
        <end position="226"/>
    </location>
</feature>
<evidence type="ECO:0000256" key="3">
    <source>
        <dbReference type="ARBA" id="ARBA00022833"/>
    </source>
</evidence>
<accession>B4JS47</accession>
<reference evidence="6 7" key="1">
    <citation type="journal article" date="2007" name="Nature">
        <title>Evolution of genes and genomes on the Drosophila phylogeny.</title>
        <authorList>
            <consortium name="Drosophila 12 Genomes Consortium"/>
            <person name="Clark A.G."/>
            <person name="Eisen M.B."/>
            <person name="Smith D.R."/>
            <person name="Bergman C.M."/>
            <person name="Oliver B."/>
            <person name="Markow T.A."/>
            <person name="Kaufman T.C."/>
            <person name="Kellis M."/>
            <person name="Gelbart W."/>
            <person name="Iyer V.N."/>
            <person name="Pollard D.A."/>
            <person name="Sackton T.B."/>
            <person name="Larracuente A.M."/>
            <person name="Singh N.D."/>
            <person name="Abad J.P."/>
            <person name="Abt D.N."/>
            <person name="Adryan B."/>
            <person name="Aguade M."/>
            <person name="Akashi H."/>
            <person name="Anderson W.W."/>
            <person name="Aquadro C.F."/>
            <person name="Ardell D.H."/>
            <person name="Arguello R."/>
            <person name="Artieri C.G."/>
            <person name="Barbash D.A."/>
            <person name="Barker D."/>
            <person name="Barsanti P."/>
            <person name="Batterham P."/>
            <person name="Batzoglou S."/>
            <person name="Begun D."/>
            <person name="Bhutkar A."/>
            <person name="Blanco E."/>
            <person name="Bosak S.A."/>
            <person name="Bradley R.K."/>
            <person name="Brand A.D."/>
            <person name="Brent M.R."/>
            <person name="Brooks A.N."/>
            <person name="Brown R.H."/>
            <person name="Butlin R.K."/>
            <person name="Caggese C."/>
            <person name="Calvi B.R."/>
            <person name="Bernardo de Carvalho A."/>
            <person name="Caspi A."/>
            <person name="Castrezana S."/>
            <person name="Celniker S.E."/>
            <person name="Chang J.L."/>
            <person name="Chapple C."/>
            <person name="Chatterji S."/>
            <person name="Chinwalla A."/>
            <person name="Civetta A."/>
            <person name="Clifton S.W."/>
            <person name="Comeron J.M."/>
            <person name="Costello J.C."/>
            <person name="Coyne J.A."/>
            <person name="Daub J."/>
            <person name="David R.G."/>
            <person name="Delcher A.L."/>
            <person name="Delehaunty K."/>
            <person name="Do C.B."/>
            <person name="Ebling H."/>
            <person name="Edwards K."/>
            <person name="Eickbush T."/>
            <person name="Evans J.D."/>
            <person name="Filipski A."/>
            <person name="Findeiss S."/>
            <person name="Freyhult E."/>
            <person name="Fulton L."/>
            <person name="Fulton R."/>
            <person name="Garcia A.C."/>
            <person name="Gardiner A."/>
            <person name="Garfield D.A."/>
            <person name="Garvin B.E."/>
            <person name="Gibson G."/>
            <person name="Gilbert D."/>
            <person name="Gnerre S."/>
            <person name="Godfrey J."/>
            <person name="Good R."/>
            <person name="Gotea V."/>
            <person name="Gravely B."/>
            <person name="Greenberg A.J."/>
            <person name="Griffiths-Jones S."/>
            <person name="Gross S."/>
            <person name="Guigo R."/>
            <person name="Gustafson E.A."/>
            <person name="Haerty W."/>
            <person name="Hahn M.W."/>
            <person name="Halligan D.L."/>
            <person name="Halpern A.L."/>
            <person name="Halter G.M."/>
            <person name="Han M.V."/>
            <person name="Heger A."/>
            <person name="Hillier L."/>
            <person name="Hinrichs A.S."/>
            <person name="Holmes I."/>
            <person name="Hoskins R.A."/>
            <person name="Hubisz M.J."/>
            <person name="Hultmark D."/>
            <person name="Huntley M.A."/>
            <person name="Jaffe D.B."/>
            <person name="Jagadeeshan S."/>
            <person name="Jeck W.R."/>
            <person name="Johnson J."/>
            <person name="Jones C.D."/>
            <person name="Jordan W.C."/>
            <person name="Karpen G.H."/>
            <person name="Kataoka E."/>
            <person name="Keightley P.D."/>
            <person name="Kheradpour P."/>
            <person name="Kirkness E.F."/>
            <person name="Koerich L.B."/>
            <person name="Kristiansen K."/>
            <person name="Kudrna D."/>
            <person name="Kulathinal R.J."/>
            <person name="Kumar S."/>
            <person name="Kwok R."/>
            <person name="Lander E."/>
            <person name="Langley C.H."/>
            <person name="Lapoint R."/>
            <person name="Lazzaro B.P."/>
            <person name="Lee S.J."/>
            <person name="Levesque L."/>
            <person name="Li R."/>
            <person name="Lin C.F."/>
            <person name="Lin M.F."/>
            <person name="Lindblad-Toh K."/>
            <person name="Llopart A."/>
            <person name="Long M."/>
            <person name="Low L."/>
            <person name="Lozovsky E."/>
            <person name="Lu J."/>
            <person name="Luo M."/>
            <person name="Machado C.A."/>
            <person name="Makalowski W."/>
            <person name="Marzo M."/>
            <person name="Matsuda M."/>
            <person name="Matzkin L."/>
            <person name="McAllister B."/>
            <person name="McBride C.S."/>
            <person name="McKernan B."/>
            <person name="McKernan K."/>
            <person name="Mendez-Lago M."/>
            <person name="Minx P."/>
            <person name="Mollenhauer M.U."/>
            <person name="Montooth K."/>
            <person name="Mount S.M."/>
            <person name="Mu X."/>
            <person name="Myers E."/>
            <person name="Negre B."/>
            <person name="Newfeld S."/>
            <person name="Nielsen R."/>
            <person name="Noor M.A."/>
            <person name="O'Grady P."/>
            <person name="Pachter L."/>
            <person name="Papaceit M."/>
            <person name="Parisi M.J."/>
            <person name="Parisi M."/>
            <person name="Parts L."/>
            <person name="Pedersen J.S."/>
            <person name="Pesole G."/>
            <person name="Phillippy A.M."/>
            <person name="Ponting C.P."/>
            <person name="Pop M."/>
            <person name="Porcelli D."/>
            <person name="Powell J.R."/>
            <person name="Prohaska S."/>
            <person name="Pruitt K."/>
            <person name="Puig M."/>
            <person name="Quesneville H."/>
            <person name="Ram K.R."/>
            <person name="Rand D."/>
            <person name="Rasmussen M.D."/>
            <person name="Reed L.K."/>
            <person name="Reenan R."/>
            <person name="Reily A."/>
            <person name="Remington K.A."/>
            <person name="Rieger T.T."/>
            <person name="Ritchie M.G."/>
            <person name="Robin C."/>
            <person name="Rogers Y.H."/>
            <person name="Rohde C."/>
            <person name="Rozas J."/>
            <person name="Rubenfield M.J."/>
            <person name="Ruiz A."/>
            <person name="Russo S."/>
            <person name="Salzberg S.L."/>
            <person name="Sanchez-Gracia A."/>
            <person name="Saranga D.J."/>
            <person name="Sato H."/>
            <person name="Schaeffer S.W."/>
            <person name="Schatz M.C."/>
            <person name="Schlenke T."/>
            <person name="Schwartz R."/>
            <person name="Segarra C."/>
            <person name="Singh R.S."/>
            <person name="Sirot L."/>
            <person name="Sirota M."/>
            <person name="Sisneros N.B."/>
            <person name="Smith C.D."/>
            <person name="Smith T.F."/>
            <person name="Spieth J."/>
            <person name="Stage D.E."/>
            <person name="Stark A."/>
            <person name="Stephan W."/>
            <person name="Strausberg R.L."/>
            <person name="Strempel S."/>
            <person name="Sturgill D."/>
            <person name="Sutton G."/>
            <person name="Sutton G.G."/>
            <person name="Tao W."/>
            <person name="Teichmann S."/>
            <person name="Tobari Y.N."/>
            <person name="Tomimura Y."/>
            <person name="Tsolas J.M."/>
            <person name="Valente V.L."/>
            <person name="Venter E."/>
            <person name="Venter J.C."/>
            <person name="Vicario S."/>
            <person name="Vieira F.G."/>
            <person name="Vilella A.J."/>
            <person name="Villasante A."/>
            <person name="Walenz B."/>
            <person name="Wang J."/>
            <person name="Wasserman M."/>
            <person name="Watts T."/>
            <person name="Wilson D."/>
            <person name="Wilson R.K."/>
            <person name="Wing R.A."/>
            <person name="Wolfner M.F."/>
            <person name="Wong A."/>
            <person name="Wong G.K."/>
            <person name="Wu C.I."/>
            <person name="Wu G."/>
            <person name="Yamamoto D."/>
            <person name="Yang H.P."/>
            <person name="Yang S.P."/>
            <person name="Yorke J.A."/>
            <person name="Yoshida K."/>
            <person name="Zdobnov E."/>
            <person name="Zhang P."/>
            <person name="Zhang Y."/>
            <person name="Zimin A.V."/>
            <person name="Baldwin J."/>
            <person name="Abdouelleil A."/>
            <person name="Abdulkadir J."/>
            <person name="Abebe A."/>
            <person name="Abera B."/>
            <person name="Abreu J."/>
            <person name="Acer S.C."/>
            <person name="Aftuck L."/>
            <person name="Alexander A."/>
            <person name="An P."/>
            <person name="Anderson E."/>
            <person name="Anderson S."/>
            <person name="Arachi H."/>
            <person name="Azer M."/>
            <person name="Bachantsang P."/>
            <person name="Barry A."/>
            <person name="Bayul T."/>
            <person name="Berlin A."/>
            <person name="Bessette D."/>
            <person name="Bloom T."/>
            <person name="Blye J."/>
            <person name="Boguslavskiy L."/>
            <person name="Bonnet C."/>
            <person name="Boukhgalter B."/>
            <person name="Bourzgui I."/>
            <person name="Brown A."/>
            <person name="Cahill P."/>
            <person name="Channer S."/>
            <person name="Cheshatsang Y."/>
            <person name="Chuda L."/>
            <person name="Citroen M."/>
            <person name="Collymore A."/>
            <person name="Cooke P."/>
            <person name="Costello M."/>
            <person name="D'Aco K."/>
            <person name="Daza R."/>
            <person name="De Haan G."/>
            <person name="DeGray S."/>
            <person name="DeMaso C."/>
            <person name="Dhargay N."/>
            <person name="Dooley K."/>
            <person name="Dooley E."/>
            <person name="Doricent M."/>
            <person name="Dorje P."/>
            <person name="Dorjee K."/>
            <person name="Dupes A."/>
            <person name="Elong R."/>
            <person name="Falk J."/>
            <person name="Farina A."/>
            <person name="Faro S."/>
            <person name="Ferguson D."/>
            <person name="Fisher S."/>
            <person name="Foley C.D."/>
            <person name="Franke A."/>
            <person name="Friedrich D."/>
            <person name="Gadbois L."/>
            <person name="Gearin G."/>
            <person name="Gearin C.R."/>
            <person name="Giannoukos G."/>
            <person name="Goode T."/>
            <person name="Graham J."/>
            <person name="Grandbois E."/>
            <person name="Grewal S."/>
            <person name="Gyaltsen K."/>
            <person name="Hafez N."/>
            <person name="Hagos B."/>
            <person name="Hall J."/>
            <person name="Henson C."/>
            <person name="Hollinger A."/>
            <person name="Honan T."/>
            <person name="Huard M.D."/>
            <person name="Hughes L."/>
            <person name="Hurhula B."/>
            <person name="Husby M.E."/>
            <person name="Kamat A."/>
            <person name="Kanga B."/>
            <person name="Kashin S."/>
            <person name="Khazanovich D."/>
            <person name="Kisner P."/>
            <person name="Lance K."/>
            <person name="Lara M."/>
            <person name="Lee W."/>
            <person name="Lennon N."/>
            <person name="Letendre F."/>
            <person name="LeVine R."/>
            <person name="Lipovsky A."/>
            <person name="Liu X."/>
            <person name="Liu J."/>
            <person name="Liu S."/>
            <person name="Lokyitsang T."/>
            <person name="Lokyitsang Y."/>
            <person name="Lubonja R."/>
            <person name="Lui A."/>
            <person name="MacDonald P."/>
            <person name="Magnisalis V."/>
            <person name="Maru K."/>
            <person name="Matthews C."/>
            <person name="McCusker W."/>
            <person name="McDonough S."/>
            <person name="Mehta T."/>
            <person name="Meldrim J."/>
            <person name="Meneus L."/>
            <person name="Mihai O."/>
            <person name="Mihalev A."/>
            <person name="Mihova T."/>
            <person name="Mittelman R."/>
            <person name="Mlenga V."/>
            <person name="Montmayeur A."/>
            <person name="Mulrain L."/>
            <person name="Navidi A."/>
            <person name="Naylor J."/>
            <person name="Negash T."/>
            <person name="Nguyen T."/>
            <person name="Nguyen N."/>
            <person name="Nicol R."/>
            <person name="Norbu C."/>
            <person name="Norbu N."/>
            <person name="Novod N."/>
            <person name="O'Neill B."/>
            <person name="Osman S."/>
            <person name="Markiewicz E."/>
            <person name="Oyono O.L."/>
            <person name="Patti C."/>
            <person name="Phunkhang P."/>
            <person name="Pierre F."/>
            <person name="Priest M."/>
            <person name="Raghuraman S."/>
            <person name="Rege F."/>
            <person name="Reyes R."/>
            <person name="Rise C."/>
            <person name="Rogov P."/>
            <person name="Ross K."/>
            <person name="Ryan E."/>
            <person name="Settipalli S."/>
            <person name="Shea T."/>
            <person name="Sherpa N."/>
            <person name="Shi L."/>
            <person name="Shih D."/>
            <person name="Sparrow T."/>
            <person name="Spaulding J."/>
            <person name="Stalker J."/>
            <person name="Stange-Thomann N."/>
            <person name="Stavropoulos S."/>
            <person name="Stone C."/>
            <person name="Strader C."/>
            <person name="Tesfaye S."/>
            <person name="Thomson T."/>
            <person name="Thoulutsang Y."/>
            <person name="Thoulutsang D."/>
            <person name="Topham K."/>
            <person name="Topping I."/>
            <person name="Tsamla T."/>
            <person name="Vassiliev H."/>
            <person name="Vo A."/>
            <person name="Wangchuk T."/>
            <person name="Wangdi T."/>
            <person name="Weiand M."/>
            <person name="Wilkinson J."/>
            <person name="Wilson A."/>
            <person name="Yadav S."/>
            <person name="Young G."/>
            <person name="Yu Q."/>
            <person name="Zembek L."/>
            <person name="Zhong D."/>
            <person name="Zimmer A."/>
            <person name="Zwirko Z."/>
            <person name="Jaffe D.B."/>
            <person name="Alvarez P."/>
            <person name="Brockman W."/>
            <person name="Butler J."/>
            <person name="Chin C."/>
            <person name="Gnerre S."/>
            <person name="Grabherr M."/>
            <person name="Kleber M."/>
            <person name="Mauceli E."/>
            <person name="MacCallum I."/>
        </authorList>
    </citation>
    <scope>NUCLEOTIDE SEQUENCE [LARGE SCALE GENOMIC DNA]</scope>
    <source>
        <strain evidence="7">Tucson 15287-2541.00</strain>
    </source>
</reference>
<sequence length="226" mass="26410">MSQKGRIILQHDGFFYVREKRINKKTYWRCCLYTTARKCHGRIHSLNGQIVQTSKHNHSSDENGRIRRRSLNASWNCMLFASFTSTRKKKRKLLIDEHEFVMDRKLKSSINWRCARYRSANCKVRATTHQLKKLVRKQGIMIVKGTKGKPKLLMAGFEYFRNNSRGTKTYWLCARNRYLRCAARIITCSSTGELVVKNQQHNHGPQITMQPSRKQSPELGTSISSQ</sequence>
<feature type="domain" description="FLYWCH-type" evidence="5">
    <location>
        <begin position="2"/>
        <end position="58"/>
    </location>
</feature>
<evidence type="ECO:0000259" key="5">
    <source>
        <dbReference type="Pfam" id="PF04500"/>
    </source>
</evidence>
<gene>
    <name evidence="6" type="primary">Dgri\GH18861</name>
    <name evidence="6" type="ORF">Dgri_GH18861</name>
</gene>
<evidence type="ECO:0000313" key="7">
    <source>
        <dbReference type="Proteomes" id="UP000001070"/>
    </source>
</evidence>
<dbReference type="OMA" id="INGADMM"/>
<keyword evidence="1" id="KW-0479">Metal-binding</keyword>
<keyword evidence="7" id="KW-1185">Reference proteome</keyword>
<dbReference type="EMBL" id="CH916373">
    <property type="protein sequence ID" value="EDV94587.1"/>
    <property type="molecule type" value="Genomic_DNA"/>
</dbReference>
<feature type="domain" description="FLYWCH-type" evidence="5">
    <location>
        <begin position="143"/>
        <end position="203"/>
    </location>
</feature>
<evidence type="ECO:0000256" key="4">
    <source>
        <dbReference type="SAM" id="MobiDB-lite"/>
    </source>
</evidence>
<evidence type="ECO:0000256" key="1">
    <source>
        <dbReference type="ARBA" id="ARBA00022723"/>
    </source>
</evidence>
<dbReference type="GO" id="GO:0008270">
    <property type="term" value="F:zinc ion binding"/>
    <property type="evidence" value="ECO:0007669"/>
    <property type="project" value="UniProtKB-KW"/>
</dbReference>
<dbReference type="eggNOG" id="ENOG502T219">
    <property type="taxonomic scope" value="Eukaryota"/>
</dbReference>
<keyword evidence="2" id="KW-0863">Zinc-finger</keyword>
<evidence type="ECO:0000256" key="2">
    <source>
        <dbReference type="ARBA" id="ARBA00022771"/>
    </source>
</evidence>
<dbReference type="Gene3D" id="2.20.25.240">
    <property type="match status" value="3"/>
</dbReference>
<dbReference type="InterPro" id="IPR007588">
    <property type="entry name" value="Znf_FLYWCH"/>
</dbReference>
<name>B4JS47_DROGR</name>
<dbReference type="HOGENOM" id="CLU_1225916_0_0_1"/>
<evidence type="ECO:0000313" key="6">
    <source>
        <dbReference type="EMBL" id="EDV94587.1"/>
    </source>
</evidence>
<dbReference type="STRING" id="7222.B4JS47"/>
<protein>
    <submittedName>
        <fullName evidence="6">GH18861</fullName>
    </submittedName>
</protein>
<dbReference type="Pfam" id="PF04500">
    <property type="entry name" value="FLYWCH"/>
    <property type="match status" value="3"/>
</dbReference>
<dbReference type="Proteomes" id="UP000001070">
    <property type="component" value="Unassembled WGS sequence"/>
</dbReference>
<dbReference type="PhylomeDB" id="B4JS47"/>
<feature type="domain" description="FLYWCH-type" evidence="5">
    <location>
        <begin position="83"/>
        <end position="132"/>
    </location>
</feature>
<organism evidence="7">
    <name type="scientific">Drosophila grimshawi</name>
    <name type="common">Hawaiian fruit fly</name>
    <name type="synonym">Idiomyia grimshawi</name>
    <dbReference type="NCBI Taxonomy" id="7222"/>
    <lineage>
        <taxon>Eukaryota</taxon>
        <taxon>Metazoa</taxon>
        <taxon>Ecdysozoa</taxon>
        <taxon>Arthropoda</taxon>
        <taxon>Hexapoda</taxon>
        <taxon>Insecta</taxon>
        <taxon>Pterygota</taxon>
        <taxon>Neoptera</taxon>
        <taxon>Endopterygota</taxon>
        <taxon>Diptera</taxon>
        <taxon>Brachycera</taxon>
        <taxon>Muscomorpha</taxon>
        <taxon>Ephydroidea</taxon>
        <taxon>Drosophilidae</taxon>
        <taxon>Drosophila</taxon>
        <taxon>Hawaiian Drosophila</taxon>
    </lineage>
</organism>
<dbReference type="OrthoDB" id="2311693at2759"/>
<dbReference type="AlphaFoldDB" id="B4JS47"/>
<keyword evidence="3" id="KW-0862">Zinc</keyword>
<proteinExistence type="predicted"/>